<evidence type="ECO:0000256" key="1">
    <source>
        <dbReference type="SAM" id="MobiDB-lite"/>
    </source>
</evidence>
<proteinExistence type="predicted"/>
<accession>A0A8J4QS58</accession>
<dbReference type="EMBL" id="JRKL02002577">
    <property type="protein sequence ID" value="KAF3958371.1"/>
    <property type="molecule type" value="Genomic_DNA"/>
</dbReference>
<reference evidence="2" key="1">
    <citation type="submission" date="2020-03" db="EMBL/GenBank/DDBJ databases">
        <title>Castanea mollissima Vanexum genome sequencing.</title>
        <authorList>
            <person name="Staton M."/>
        </authorList>
    </citation>
    <scope>NUCLEOTIDE SEQUENCE</scope>
    <source>
        <tissue evidence="2">Leaf</tissue>
    </source>
</reference>
<dbReference type="AlphaFoldDB" id="A0A8J4QS58"/>
<evidence type="ECO:0000313" key="3">
    <source>
        <dbReference type="Proteomes" id="UP000737018"/>
    </source>
</evidence>
<dbReference type="OrthoDB" id="1930788at2759"/>
<sequence length="115" mass="12763">MVRGGMSKAKILLLRGHASSCREAKGVERHFSKLAGAHRPEKSRQAVSSGGKIDDSSCWIPHPRTGIYFPQGHDWVMDAVRDGAASFNQNYWMRDVDGVEKPDASTPPDQYYTNS</sequence>
<evidence type="ECO:0000313" key="2">
    <source>
        <dbReference type="EMBL" id="KAF3958371.1"/>
    </source>
</evidence>
<comment type="caution">
    <text evidence="2">The sequence shown here is derived from an EMBL/GenBank/DDBJ whole genome shotgun (WGS) entry which is preliminary data.</text>
</comment>
<dbReference type="PANTHER" id="PTHR35109:SF1">
    <property type="entry name" value="GLUTAMATE RACEMASE"/>
    <property type="match status" value="1"/>
</dbReference>
<feature type="region of interest" description="Disordered" evidence="1">
    <location>
        <begin position="32"/>
        <end position="55"/>
    </location>
</feature>
<protein>
    <recommendedName>
        <fullName evidence="4">Late embryogenesis abundant protein</fullName>
    </recommendedName>
</protein>
<dbReference type="InterPro" id="IPR004926">
    <property type="entry name" value="LEA_3a"/>
</dbReference>
<keyword evidence="3" id="KW-1185">Reference proteome</keyword>
<name>A0A8J4QS58_9ROSI</name>
<gene>
    <name evidence="2" type="ORF">CMV_016718</name>
</gene>
<dbReference type="PANTHER" id="PTHR35109">
    <property type="entry name" value="GLUTAMATE RACEMASE"/>
    <property type="match status" value="1"/>
</dbReference>
<dbReference type="Pfam" id="PF03242">
    <property type="entry name" value="LEA_3a"/>
    <property type="match status" value="1"/>
</dbReference>
<organism evidence="2 3">
    <name type="scientific">Castanea mollissima</name>
    <name type="common">Chinese chestnut</name>
    <dbReference type="NCBI Taxonomy" id="60419"/>
    <lineage>
        <taxon>Eukaryota</taxon>
        <taxon>Viridiplantae</taxon>
        <taxon>Streptophyta</taxon>
        <taxon>Embryophyta</taxon>
        <taxon>Tracheophyta</taxon>
        <taxon>Spermatophyta</taxon>
        <taxon>Magnoliopsida</taxon>
        <taxon>eudicotyledons</taxon>
        <taxon>Gunneridae</taxon>
        <taxon>Pentapetalae</taxon>
        <taxon>rosids</taxon>
        <taxon>fabids</taxon>
        <taxon>Fagales</taxon>
        <taxon>Fagaceae</taxon>
        <taxon>Castanea</taxon>
    </lineage>
</organism>
<evidence type="ECO:0008006" key="4">
    <source>
        <dbReference type="Google" id="ProtNLM"/>
    </source>
</evidence>
<dbReference type="Proteomes" id="UP000737018">
    <property type="component" value="Unassembled WGS sequence"/>
</dbReference>